<sequence>MPKGNFGGFPTYWTTFGQGPRAGLLIHCSLGETAIWGGLAAELSGAATLTAFDLPGHGRSGDWDGEGEMSALCAAMAADLAQRDAPVDVVGHSFGGVVALKLAIERPELVRSLVIIEPVFFAAGADGTPGEDLLEKAQMRGVATAMAAGDLPAAGRSFIATWGGGRPWESFKPEAQARIAAQMPLIAAAGPALYEDVGGLLEPGVLEGVTQPVLLLEGSDAPAIIPAIMAGLAARLPKVRRGVIGGAGHMSVATHPAQIGAEVLRFWREI</sequence>
<dbReference type="PANTHER" id="PTHR43689">
    <property type="entry name" value="HYDROLASE"/>
    <property type="match status" value="1"/>
</dbReference>
<dbReference type="InterPro" id="IPR000639">
    <property type="entry name" value="Epox_hydrolase-like"/>
</dbReference>
<name>A0ABW7I5N7_9RHOB</name>
<dbReference type="PRINTS" id="PR00412">
    <property type="entry name" value="EPOXHYDRLASE"/>
</dbReference>
<dbReference type="RefSeq" id="WP_377167466.1">
    <property type="nucleotide sequence ID" value="NZ_JBHTJC010000001.1"/>
</dbReference>
<evidence type="ECO:0000259" key="1">
    <source>
        <dbReference type="Pfam" id="PF12697"/>
    </source>
</evidence>
<dbReference type="InterPro" id="IPR029058">
    <property type="entry name" value="AB_hydrolase_fold"/>
</dbReference>
<dbReference type="Gene3D" id="3.40.50.1820">
    <property type="entry name" value="alpha/beta hydrolase"/>
    <property type="match status" value="1"/>
</dbReference>
<protein>
    <submittedName>
        <fullName evidence="2">Alpha/beta fold hydrolase</fullName>
    </submittedName>
</protein>
<dbReference type="PRINTS" id="PR00111">
    <property type="entry name" value="ABHYDROLASE"/>
</dbReference>
<keyword evidence="3" id="KW-1185">Reference proteome</keyword>
<dbReference type="InterPro" id="IPR000073">
    <property type="entry name" value="AB_hydrolase_1"/>
</dbReference>
<feature type="domain" description="AB hydrolase-1" evidence="1">
    <location>
        <begin position="24"/>
        <end position="259"/>
    </location>
</feature>
<accession>A0ABW7I5N7</accession>
<dbReference type="SUPFAM" id="SSF53474">
    <property type="entry name" value="alpha/beta-Hydrolases"/>
    <property type="match status" value="1"/>
</dbReference>
<keyword evidence="2" id="KW-0378">Hydrolase</keyword>
<dbReference type="GO" id="GO:0016787">
    <property type="term" value="F:hydrolase activity"/>
    <property type="evidence" value="ECO:0007669"/>
    <property type="project" value="UniProtKB-KW"/>
</dbReference>
<dbReference type="Pfam" id="PF12697">
    <property type="entry name" value="Abhydrolase_6"/>
    <property type="match status" value="1"/>
</dbReference>
<gene>
    <name evidence="2" type="ORF">ACGRVM_06220</name>
</gene>
<evidence type="ECO:0000313" key="3">
    <source>
        <dbReference type="Proteomes" id="UP001607157"/>
    </source>
</evidence>
<dbReference type="Proteomes" id="UP001607157">
    <property type="component" value="Unassembled WGS sequence"/>
</dbReference>
<dbReference type="PANTHER" id="PTHR43689:SF8">
    <property type="entry name" value="ALPHA_BETA-HYDROLASES SUPERFAMILY PROTEIN"/>
    <property type="match status" value="1"/>
</dbReference>
<proteinExistence type="predicted"/>
<dbReference type="EMBL" id="JBIHMM010000001">
    <property type="protein sequence ID" value="MFH0253478.1"/>
    <property type="molecule type" value="Genomic_DNA"/>
</dbReference>
<evidence type="ECO:0000313" key="2">
    <source>
        <dbReference type="EMBL" id="MFH0253478.1"/>
    </source>
</evidence>
<reference evidence="2 3" key="1">
    <citation type="submission" date="2024-10" db="EMBL/GenBank/DDBJ databases">
        <authorList>
            <person name="Yang X.-N."/>
        </authorList>
    </citation>
    <scope>NUCLEOTIDE SEQUENCE [LARGE SCALE GENOMIC DNA]</scope>
    <source>
        <strain evidence="2 3">CAU 1059</strain>
    </source>
</reference>
<organism evidence="2 3">
    <name type="scientific">Roseovarius aquimarinus</name>
    <dbReference type="NCBI Taxonomy" id="1229156"/>
    <lineage>
        <taxon>Bacteria</taxon>
        <taxon>Pseudomonadati</taxon>
        <taxon>Pseudomonadota</taxon>
        <taxon>Alphaproteobacteria</taxon>
        <taxon>Rhodobacterales</taxon>
        <taxon>Roseobacteraceae</taxon>
        <taxon>Roseovarius</taxon>
    </lineage>
</organism>
<comment type="caution">
    <text evidence="2">The sequence shown here is derived from an EMBL/GenBank/DDBJ whole genome shotgun (WGS) entry which is preliminary data.</text>
</comment>